<dbReference type="SUPFAM" id="SSF47986">
    <property type="entry name" value="DEATH domain"/>
    <property type="match status" value="1"/>
</dbReference>
<dbReference type="GO" id="GO:0042981">
    <property type="term" value="P:regulation of apoptotic process"/>
    <property type="evidence" value="ECO:0007669"/>
    <property type="project" value="InterPro"/>
</dbReference>
<protein>
    <recommendedName>
        <fullName evidence="2">CARD domain-containing protein</fullName>
    </recommendedName>
</protein>
<feature type="compositionally biased region" description="Basic and acidic residues" evidence="1">
    <location>
        <begin position="1"/>
        <end position="20"/>
    </location>
</feature>
<sequence>MEHGNNEKHEQTDRSVEKLGNKRKRKMVEPLKNQFDSSLRRDKDIENELRNLKINQQLILEKLDLLTNSNENKKPSLPNPCQLKPTLPGSSVDECIHGEVLQENLKMLVRDMDLSNGLILDEMLQNGSLTDNEAQEIRDLPRPDKSRKLATVLGRSNKTKFKDFLRLIEEDEFYPHIANSLSQSYEKKLRAQGNHPKCIKCFIIKTVKVKHILDHLCENHVIDLDEVSYLIKEDSRDVDKFWRDIFKKMEHPVFGESCVSVFADSLIEHYPHIAKRIRGQHHLKCFCASTILSYPSGSGGNASELSTTSSIIPKSIEQLNSHKSNGSVGNSSDISTSTVIPKPKPETWEWVLHSATIGGDGTEMCVTKIQKTLMTNSFAKEYLQGQSLKNLFNRNNQEML</sequence>
<evidence type="ECO:0000256" key="1">
    <source>
        <dbReference type="SAM" id="MobiDB-lite"/>
    </source>
</evidence>
<proteinExistence type="predicted"/>
<dbReference type="CDD" id="cd01671">
    <property type="entry name" value="CARD"/>
    <property type="match status" value="1"/>
</dbReference>
<dbReference type="PROSITE" id="PS50209">
    <property type="entry name" value="CARD"/>
    <property type="match status" value="1"/>
</dbReference>
<dbReference type="Proteomes" id="UP000005408">
    <property type="component" value="Unassembled WGS sequence"/>
</dbReference>
<name>A0A8W8HM75_MAGGI</name>
<dbReference type="AlphaFoldDB" id="A0A8W8HM75"/>
<keyword evidence="4" id="KW-1185">Reference proteome</keyword>
<dbReference type="InterPro" id="IPR011029">
    <property type="entry name" value="DEATH-like_dom_sf"/>
</dbReference>
<dbReference type="EnsemblMetazoa" id="G10239.3">
    <property type="protein sequence ID" value="G10239.3:cds"/>
    <property type="gene ID" value="G10239"/>
</dbReference>
<reference evidence="3" key="1">
    <citation type="submission" date="2022-08" db="UniProtKB">
        <authorList>
            <consortium name="EnsemblMetazoa"/>
        </authorList>
    </citation>
    <scope>IDENTIFICATION</scope>
    <source>
        <strain evidence="3">05x7-T-G4-1.051#20</strain>
    </source>
</reference>
<dbReference type="InterPro" id="IPR001315">
    <property type="entry name" value="CARD"/>
</dbReference>
<feature type="region of interest" description="Disordered" evidence="1">
    <location>
        <begin position="1"/>
        <end position="31"/>
    </location>
</feature>
<organism evidence="3 4">
    <name type="scientific">Magallana gigas</name>
    <name type="common">Pacific oyster</name>
    <name type="synonym">Crassostrea gigas</name>
    <dbReference type="NCBI Taxonomy" id="29159"/>
    <lineage>
        <taxon>Eukaryota</taxon>
        <taxon>Metazoa</taxon>
        <taxon>Spiralia</taxon>
        <taxon>Lophotrochozoa</taxon>
        <taxon>Mollusca</taxon>
        <taxon>Bivalvia</taxon>
        <taxon>Autobranchia</taxon>
        <taxon>Pteriomorphia</taxon>
        <taxon>Ostreida</taxon>
        <taxon>Ostreoidea</taxon>
        <taxon>Ostreidae</taxon>
        <taxon>Magallana</taxon>
    </lineage>
</organism>
<accession>A0A8W8HM75</accession>
<dbReference type="Gene3D" id="1.10.533.10">
    <property type="entry name" value="Death Domain, Fas"/>
    <property type="match status" value="1"/>
</dbReference>
<evidence type="ECO:0000313" key="3">
    <source>
        <dbReference type="EnsemblMetazoa" id="G10239.3:cds"/>
    </source>
</evidence>
<evidence type="ECO:0000259" key="2">
    <source>
        <dbReference type="PROSITE" id="PS50209"/>
    </source>
</evidence>
<feature type="domain" description="CARD" evidence="2">
    <location>
        <begin position="93"/>
        <end position="170"/>
    </location>
</feature>
<evidence type="ECO:0000313" key="4">
    <source>
        <dbReference type="Proteomes" id="UP000005408"/>
    </source>
</evidence>